<proteinExistence type="predicted"/>
<evidence type="ECO:0000313" key="1">
    <source>
        <dbReference type="EMBL" id="EPR34928.1"/>
    </source>
</evidence>
<protein>
    <submittedName>
        <fullName evidence="1">Uncharacterized protein</fullName>
    </submittedName>
</protein>
<evidence type="ECO:0000313" key="2">
    <source>
        <dbReference type="Proteomes" id="UP000014975"/>
    </source>
</evidence>
<comment type="caution">
    <text evidence="1">The sequence shown here is derived from an EMBL/GenBank/DDBJ whole genome shotgun (WGS) entry which is preliminary data.</text>
</comment>
<sequence length="80" mass="9114">MSEYKESDLPVAINHEEFVTLPGGACVRFESNGEAKDVFIRGEFTPVVQLFPDCDYEFEDGGKRYRVKATFEDKLLVDFA</sequence>
<dbReference type="PATRIC" id="fig|1121439.3.peg.680"/>
<dbReference type="eggNOG" id="ENOG502ZVW0">
    <property type="taxonomic scope" value="Bacteria"/>
</dbReference>
<organism evidence="1 2">
    <name type="scientific">Alkalidesulfovibrio alkalitolerans DSM 16529</name>
    <dbReference type="NCBI Taxonomy" id="1121439"/>
    <lineage>
        <taxon>Bacteria</taxon>
        <taxon>Pseudomonadati</taxon>
        <taxon>Thermodesulfobacteriota</taxon>
        <taxon>Desulfovibrionia</taxon>
        <taxon>Desulfovibrionales</taxon>
        <taxon>Desulfovibrionaceae</taxon>
        <taxon>Alkalidesulfovibrio</taxon>
    </lineage>
</organism>
<name>S7URI8_9BACT</name>
<dbReference type="OrthoDB" id="5459555at2"/>
<dbReference type="AlphaFoldDB" id="S7URI8"/>
<dbReference type="STRING" id="1121439.dsat_2291"/>
<reference evidence="1 2" key="1">
    <citation type="journal article" date="2013" name="Genome Announc.">
        <title>Draft genome sequences for three mercury-methylating, sulfate-reducing bacteria.</title>
        <authorList>
            <person name="Brown S.D."/>
            <person name="Hurt R.A.Jr."/>
            <person name="Gilmour C.C."/>
            <person name="Elias D.A."/>
        </authorList>
    </citation>
    <scope>NUCLEOTIDE SEQUENCE [LARGE SCALE GENOMIC DNA]</scope>
    <source>
        <strain evidence="1 2">DSM 16529</strain>
    </source>
</reference>
<dbReference type="Proteomes" id="UP000014975">
    <property type="component" value="Unassembled WGS sequence"/>
</dbReference>
<dbReference type="RefSeq" id="WP_020886177.1">
    <property type="nucleotide sequence ID" value="NZ_ATHI01000005.1"/>
</dbReference>
<keyword evidence="2" id="KW-1185">Reference proteome</keyword>
<accession>S7URI8</accession>
<dbReference type="EMBL" id="ATHI01000005">
    <property type="protein sequence ID" value="EPR34928.1"/>
    <property type="molecule type" value="Genomic_DNA"/>
</dbReference>
<gene>
    <name evidence="1" type="ORF">dsat_2291</name>
</gene>